<proteinExistence type="predicted"/>
<dbReference type="Proteomes" id="UP000663868">
    <property type="component" value="Unassembled WGS sequence"/>
</dbReference>
<gene>
    <name evidence="1" type="ORF">KXQ929_LOCUS27603</name>
</gene>
<sequence>MKLKAIYGNNIFLVPTLDIELVWQVHLSRPEIYRNDCLRLFAAKCPPAEGHDFMPLTYAIDCIWRSHMQKPLNYILDCYRLVKYVINRIPHRSNNIIEVMEHNAKINDIWKEEFDSDIITDHLFRIHE</sequence>
<dbReference type="InterPro" id="IPR009836">
    <property type="entry name" value="GRDP-like"/>
</dbReference>
<comment type="caution">
    <text evidence="1">The sequence shown here is derived from an EMBL/GenBank/DDBJ whole genome shotgun (WGS) entry which is preliminary data.</text>
</comment>
<dbReference type="PANTHER" id="PTHR34365:SF7">
    <property type="entry name" value="GLYCINE-RICH DOMAIN-CONTAINING PROTEIN 1"/>
    <property type="match status" value="1"/>
</dbReference>
<name>A0A819MT74_9BILA</name>
<organism evidence="1 2">
    <name type="scientific">Adineta steineri</name>
    <dbReference type="NCBI Taxonomy" id="433720"/>
    <lineage>
        <taxon>Eukaryota</taxon>
        <taxon>Metazoa</taxon>
        <taxon>Spiralia</taxon>
        <taxon>Gnathifera</taxon>
        <taxon>Rotifera</taxon>
        <taxon>Eurotatoria</taxon>
        <taxon>Bdelloidea</taxon>
        <taxon>Adinetida</taxon>
        <taxon>Adinetidae</taxon>
        <taxon>Adineta</taxon>
    </lineage>
</organism>
<dbReference type="EMBL" id="CAJOBB010002632">
    <property type="protein sequence ID" value="CAF3985661.1"/>
    <property type="molecule type" value="Genomic_DNA"/>
</dbReference>
<protein>
    <submittedName>
        <fullName evidence="1">Uncharacterized protein</fullName>
    </submittedName>
</protein>
<dbReference type="Pfam" id="PF07173">
    <property type="entry name" value="GRDP-like"/>
    <property type="match status" value="1"/>
</dbReference>
<reference evidence="1" key="1">
    <citation type="submission" date="2021-02" db="EMBL/GenBank/DDBJ databases">
        <authorList>
            <person name="Nowell W R."/>
        </authorList>
    </citation>
    <scope>NUCLEOTIDE SEQUENCE</scope>
</reference>
<evidence type="ECO:0000313" key="2">
    <source>
        <dbReference type="Proteomes" id="UP000663868"/>
    </source>
</evidence>
<evidence type="ECO:0000313" key="1">
    <source>
        <dbReference type="EMBL" id="CAF3985661.1"/>
    </source>
</evidence>
<dbReference type="PANTHER" id="PTHR34365">
    <property type="entry name" value="ENOLASE (DUF1399)"/>
    <property type="match status" value="1"/>
</dbReference>
<dbReference type="AlphaFoldDB" id="A0A819MT74"/>
<accession>A0A819MT74</accession>